<evidence type="ECO:0000313" key="1">
    <source>
        <dbReference type="EMBL" id="PKU95546.1"/>
    </source>
</evidence>
<dbReference type="Proteomes" id="UP000233783">
    <property type="component" value="Unassembled WGS sequence"/>
</dbReference>
<gene>
    <name evidence="1" type="ORF">CQR56_1345</name>
</gene>
<reference evidence="1 2" key="1">
    <citation type="submission" date="2017-10" db="EMBL/GenBank/DDBJ databases">
        <title>Bifidobacterium genomics.</title>
        <authorList>
            <person name="Lugli G.A."/>
            <person name="Milani C."/>
            <person name="Mancabelli L."/>
        </authorList>
    </citation>
    <scope>NUCLEOTIDE SEQUENCE [LARGE SCALE GENOMIC DNA]</scope>
    <source>
        <strain evidence="1 2">1744B</strain>
    </source>
</reference>
<organism evidence="1 2">
    <name type="scientific">Bifidobacterium pseudolongum subsp. globosum</name>
    <dbReference type="NCBI Taxonomy" id="1690"/>
    <lineage>
        <taxon>Bacteria</taxon>
        <taxon>Bacillati</taxon>
        <taxon>Actinomycetota</taxon>
        <taxon>Actinomycetes</taxon>
        <taxon>Bifidobacteriales</taxon>
        <taxon>Bifidobacteriaceae</taxon>
        <taxon>Bifidobacterium</taxon>
    </lineage>
</organism>
<dbReference type="SUPFAM" id="SSF46689">
    <property type="entry name" value="Homeodomain-like"/>
    <property type="match status" value="1"/>
</dbReference>
<sequence>MIKRMLDEPVGAVSVRELTEDTACNRSTFYYYFNDIDEIANAALDRAIPYELPLTIASLMVTYGTEPLSSQRFDELLEQHAKIDPEQVDMLCLLLNGPNGPLVERKVKDALSHIYPTIVDALPNEGARDELSLRIIFEYASSAILGLMAYRGAIGLSVPVERMIGAVAPEVPRALIGCINRATHA</sequence>
<dbReference type="InterPro" id="IPR009057">
    <property type="entry name" value="Homeodomain-like_sf"/>
</dbReference>
<dbReference type="Gene3D" id="1.10.357.10">
    <property type="entry name" value="Tetracycline Repressor, domain 2"/>
    <property type="match status" value="1"/>
</dbReference>
<protein>
    <submittedName>
        <fullName evidence="1">TetR family transcriptional regulator</fullName>
    </submittedName>
</protein>
<proteinExistence type="predicted"/>
<dbReference type="RefSeq" id="WP_129887269.1">
    <property type="nucleotide sequence ID" value="NZ_RYTX01000008.1"/>
</dbReference>
<comment type="caution">
    <text evidence="1">The sequence shown here is derived from an EMBL/GenBank/DDBJ whole genome shotgun (WGS) entry which is preliminary data.</text>
</comment>
<accession>A0A2N3QTZ1</accession>
<dbReference type="AlphaFoldDB" id="A0A2N3QTZ1"/>
<dbReference type="EMBL" id="PCHB01000014">
    <property type="protein sequence ID" value="PKU95546.1"/>
    <property type="molecule type" value="Genomic_DNA"/>
</dbReference>
<evidence type="ECO:0000313" key="2">
    <source>
        <dbReference type="Proteomes" id="UP000233783"/>
    </source>
</evidence>
<name>A0A2N3QTZ1_9BIFI</name>